<organism evidence="1 2">
    <name type="scientific">Desulfosporosinus lacus DSM 15449</name>
    <dbReference type="NCBI Taxonomy" id="1121420"/>
    <lineage>
        <taxon>Bacteria</taxon>
        <taxon>Bacillati</taxon>
        <taxon>Bacillota</taxon>
        <taxon>Clostridia</taxon>
        <taxon>Eubacteriales</taxon>
        <taxon>Desulfitobacteriaceae</taxon>
        <taxon>Desulfosporosinus</taxon>
    </lineage>
</organism>
<dbReference type="RefSeq" id="WP_073029443.1">
    <property type="nucleotide sequence ID" value="NZ_FQXJ01000006.1"/>
</dbReference>
<evidence type="ECO:0000313" key="2">
    <source>
        <dbReference type="Proteomes" id="UP000183954"/>
    </source>
</evidence>
<accession>A0A1M5X7D7</accession>
<dbReference type="InterPro" id="IPR025449">
    <property type="entry name" value="JetB"/>
</dbReference>
<sequence>MNAMDDLALSRTVVALFKNVVFKETDQEYWEVIQTQKNKIEDYVGKIGLTLIVDELDGYGYLKQRSYGEGEEAIPRLVPRHRLSYPVSLLLVLLRKQLVEFDSTTGDQRLIITRQQIAERLSLFLKDTTNEAKLMADIDKHIDRVEKMGFLHRLRGNEERFEVQRILRNFVTGEWLSHFNERLEEYRRYANAGEQKDGEVEP</sequence>
<dbReference type="AlphaFoldDB" id="A0A1M5X7D7"/>
<dbReference type="Proteomes" id="UP000183954">
    <property type="component" value="Unassembled WGS sequence"/>
</dbReference>
<dbReference type="EMBL" id="FQXJ01000006">
    <property type="protein sequence ID" value="SHH95709.1"/>
    <property type="molecule type" value="Genomic_DNA"/>
</dbReference>
<dbReference type="OrthoDB" id="369102at2"/>
<proteinExistence type="predicted"/>
<gene>
    <name evidence="1" type="ORF">SAMN02746098_01835</name>
</gene>
<keyword evidence="2" id="KW-1185">Reference proteome</keyword>
<name>A0A1M5X7D7_9FIRM</name>
<reference evidence="2" key="1">
    <citation type="submission" date="2016-11" db="EMBL/GenBank/DDBJ databases">
        <authorList>
            <person name="Varghese N."/>
            <person name="Submissions S."/>
        </authorList>
    </citation>
    <scope>NUCLEOTIDE SEQUENCE [LARGE SCALE GENOMIC DNA]</scope>
    <source>
        <strain evidence="2">DSM 15449</strain>
    </source>
</reference>
<dbReference type="Pfam" id="PF13835">
    <property type="entry name" value="DUF4194"/>
    <property type="match status" value="1"/>
</dbReference>
<dbReference type="STRING" id="1121420.SAMN02746098_01835"/>
<protein>
    <recommendedName>
        <fullName evidence="3">DUF4194 domain-containing protein</fullName>
    </recommendedName>
</protein>
<evidence type="ECO:0000313" key="1">
    <source>
        <dbReference type="EMBL" id="SHH95709.1"/>
    </source>
</evidence>
<evidence type="ECO:0008006" key="3">
    <source>
        <dbReference type="Google" id="ProtNLM"/>
    </source>
</evidence>